<proteinExistence type="predicted"/>
<evidence type="ECO:0000313" key="2">
    <source>
        <dbReference type="EMBL" id="SMY30158.1"/>
    </source>
</evidence>
<feature type="region of interest" description="Disordered" evidence="1">
    <location>
        <begin position="15"/>
        <end position="58"/>
    </location>
</feature>
<dbReference type="AlphaFoldDB" id="A0A1Y6M336"/>
<name>A0A1Y6M336_ZYMTR</name>
<protein>
    <submittedName>
        <fullName evidence="2">Uncharacterized protein</fullName>
    </submittedName>
</protein>
<accession>A0A1Y6M336</accession>
<sequence>MPQDEVSRAREIVKENAMSSTHDTVASTHQATSNAASKLPLPSTTPISTSRTKASNGHAPVLREDYIFTGSIGRSPNDATVANSEDKACFKLRYHPDPKHDGPNGVQRKVYDIGIFLGNRHCVVGLPQEVDHGDTMHFVTMQLLRTGTSFDLHYPHSTPGEPSSMRFKIDPIMQQAFAPAAFELIEHVALDPAKMGTHTLQDEDL</sequence>
<reference evidence="2 3" key="1">
    <citation type="submission" date="2016-10" db="EMBL/GenBank/DDBJ databases">
        <authorList>
            <person name="Varghese N."/>
        </authorList>
    </citation>
    <scope>NUCLEOTIDE SEQUENCE [LARGE SCALE GENOMIC DNA]</scope>
</reference>
<evidence type="ECO:0000313" key="3">
    <source>
        <dbReference type="Proteomes" id="UP000215453"/>
    </source>
</evidence>
<organism evidence="2 3">
    <name type="scientific">Zymoseptoria tritici ST99CH_1A5</name>
    <dbReference type="NCBI Taxonomy" id="1276529"/>
    <lineage>
        <taxon>Eukaryota</taxon>
        <taxon>Fungi</taxon>
        <taxon>Dikarya</taxon>
        <taxon>Ascomycota</taxon>
        <taxon>Pezizomycotina</taxon>
        <taxon>Dothideomycetes</taxon>
        <taxon>Dothideomycetidae</taxon>
        <taxon>Mycosphaerellales</taxon>
        <taxon>Mycosphaerellaceae</taxon>
        <taxon>Zymoseptoria</taxon>
    </lineage>
</organism>
<evidence type="ECO:0000256" key="1">
    <source>
        <dbReference type="SAM" id="MobiDB-lite"/>
    </source>
</evidence>
<dbReference type="EMBL" id="LT882690">
    <property type="protein sequence ID" value="SMY30158.1"/>
    <property type="molecule type" value="Genomic_DNA"/>
</dbReference>
<gene>
    <name evidence="2" type="ORF">ZT1A5_G11608</name>
</gene>
<feature type="compositionally biased region" description="Polar residues" evidence="1">
    <location>
        <begin position="17"/>
        <end position="55"/>
    </location>
</feature>
<dbReference type="Proteomes" id="UP000215453">
    <property type="component" value="Chromosome 15"/>
</dbReference>